<sequence>MTKRFRRFVIWTTPLAAGLVLLTVFSGREKQLLRLAPVQTLYGWGYQITIDNKPFIHQDCIPAIPGYQPFRNKEDAMRVGSLVVYKIRHKLSPAVTRRELDSLRIQL</sequence>
<protein>
    <recommendedName>
        <fullName evidence="3">DUF4907 domain-containing protein</fullName>
    </recommendedName>
</protein>
<evidence type="ECO:0000313" key="2">
    <source>
        <dbReference type="Proteomes" id="UP000321436"/>
    </source>
</evidence>
<name>A0A512RL67_9BACT</name>
<reference evidence="1 2" key="1">
    <citation type="submission" date="2019-07" db="EMBL/GenBank/DDBJ databases">
        <title>Whole genome shotgun sequence of Chitinophaga cymbidii NBRC 109752.</title>
        <authorList>
            <person name="Hosoyama A."/>
            <person name="Uohara A."/>
            <person name="Ohji S."/>
            <person name="Ichikawa N."/>
        </authorList>
    </citation>
    <scope>NUCLEOTIDE SEQUENCE [LARGE SCALE GENOMIC DNA]</scope>
    <source>
        <strain evidence="1 2">NBRC 109752</strain>
    </source>
</reference>
<evidence type="ECO:0000313" key="1">
    <source>
        <dbReference type="EMBL" id="GEP96412.1"/>
    </source>
</evidence>
<comment type="caution">
    <text evidence="1">The sequence shown here is derived from an EMBL/GenBank/DDBJ whole genome shotgun (WGS) entry which is preliminary data.</text>
</comment>
<evidence type="ECO:0008006" key="3">
    <source>
        <dbReference type="Google" id="ProtNLM"/>
    </source>
</evidence>
<organism evidence="1 2">
    <name type="scientific">Chitinophaga cymbidii</name>
    <dbReference type="NCBI Taxonomy" id="1096750"/>
    <lineage>
        <taxon>Bacteria</taxon>
        <taxon>Pseudomonadati</taxon>
        <taxon>Bacteroidota</taxon>
        <taxon>Chitinophagia</taxon>
        <taxon>Chitinophagales</taxon>
        <taxon>Chitinophagaceae</taxon>
        <taxon>Chitinophaga</taxon>
    </lineage>
</organism>
<proteinExistence type="predicted"/>
<dbReference type="Proteomes" id="UP000321436">
    <property type="component" value="Unassembled WGS sequence"/>
</dbReference>
<dbReference type="RefSeq" id="WP_186831042.1">
    <property type="nucleotide sequence ID" value="NZ_BKAU01000002.1"/>
</dbReference>
<accession>A0A512RL67</accession>
<dbReference type="AlphaFoldDB" id="A0A512RL67"/>
<gene>
    <name evidence="1" type="ORF">CCY01nite_26720</name>
</gene>
<dbReference type="InterPro" id="IPR032593">
    <property type="entry name" value="DUF4907"/>
</dbReference>
<dbReference type="Pfam" id="PF16250">
    <property type="entry name" value="DUF4907"/>
    <property type="match status" value="1"/>
</dbReference>
<keyword evidence="2" id="KW-1185">Reference proteome</keyword>
<dbReference type="EMBL" id="BKAU01000002">
    <property type="protein sequence ID" value="GEP96412.1"/>
    <property type="molecule type" value="Genomic_DNA"/>
</dbReference>